<feature type="transmembrane region" description="Helical" evidence="1">
    <location>
        <begin position="176"/>
        <end position="197"/>
    </location>
</feature>
<keyword evidence="1" id="KW-1133">Transmembrane helix</keyword>
<dbReference type="GO" id="GO:0016020">
    <property type="term" value="C:membrane"/>
    <property type="evidence" value="ECO:0007669"/>
    <property type="project" value="InterPro"/>
</dbReference>
<evidence type="ECO:0000313" key="3">
    <source>
        <dbReference type="EMBL" id="OGH93847.1"/>
    </source>
</evidence>
<dbReference type="InterPro" id="IPR037185">
    <property type="entry name" value="EmrE-like"/>
</dbReference>
<feature type="transmembrane region" description="Helical" evidence="1">
    <location>
        <begin position="203"/>
        <end position="225"/>
    </location>
</feature>
<protein>
    <recommendedName>
        <fullName evidence="2">EamA domain-containing protein</fullName>
    </recommendedName>
</protein>
<feature type="transmembrane region" description="Helical" evidence="1">
    <location>
        <begin position="260"/>
        <end position="279"/>
    </location>
</feature>
<name>A0A1F6PCE7_9BACT</name>
<feature type="domain" description="EamA" evidence="2">
    <location>
        <begin position="145"/>
        <end position="274"/>
    </location>
</feature>
<dbReference type="AlphaFoldDB" id="A0A1F6PCE7"/>
<dbReference type="EMBL" id="MFRE01000019">
    <property type="protein sequence ID" value="OGH93847.1"/>
    <property type="molecule type" value="Genomic_DNA"/>
</dbReference>
<feature type="transmembrane region" description="Helical" evidence="1">
    <location>
        <begin position="87"/>
        <end position="106"/>
    </location>
</feature>
<evidence type="ECO:0000256" key="1">
    <source>
        <dbReference type="SAM" id="Phobius"/>
    </source>
</evidence>
<dbReference type="Pfam" id="PF00892">
    <property type="entry name" value="EamA"/>
    <property type="match status" value="2"/>
</dbReference>
<dbReference type="SUPFAM" id="SSF103481">
    <property type="entry name" value="Multidrug resistance efflux transporter EmrE"/>
    <property type="match status" value="2"/>
</dbReference>
<dbReference type="Proteomes" id="UP000178254">
    <property type="component" value="Unassembled WGS sequence"/>
</dbReference>
<feature type="transmembrane region" description="Helical" evidence="1">
    <location>
        <begin position="7"/>
        <end position="28"/>
    </location>
</feature>
<feature type="transmembrane region" description="Helical" evidence="1">
    <location>
        <begin position="144"/>
        <end position="164"/>
    </location>
</feature>
<feature type="domain" description="EamA" evidence="2">
    <location>
        <begin position="5"/>
        <end position="132"/>
    </location>
</feature>
<dbReference type="InterPro" id="IPR000620">
    <property type="entry name" value="EamA_dom"/>
</dbReference>
<evidence type="ECO:0000259" key="2">
    <source>
        <dbReference type="Pfam" id="PF00892"/>
    </source>
</evidence>
<reference evidence="3 4" key="1">
    <citation type="journal article" date="2016" name="Nat. Commun.">
        <title>Thousands of microbial genomes shed light on interconnected biogeochemical processes in an aquifer system.</title>
        <authorList>
            <person name="Anantharaman K."/>
            <person name="Brown C.T."/>
            <person name="Hug L.A."/>
            <person name="Sharon I."/>
            <person name="Castelle C.J."/>
            <person name="Probst A.J."/>
            <person name="Thomas B.C."/>
            <person name="Singh A."/>
            <person name="Wilkins M.J."/>
            <person name="Karaoz U."/>
            <person name="Brodie E.L."/>
            <person name="Williams K.H."/>
            <person name="Hubbard S.S."/>
            <person name="Banfield J.F."/>
        </authorList>
    </citation>
    <scope>NUCLEOTIDE SEQUENCE [LARGE SCALE GENOMIC DNA]</scope>
</reference>
<sequence>MNLKPYLAVMFAASFGGFVGVLVKWLNLPTLSTTFFRLAVPTIIIFVYLKINHFKIWHGNYKIMSLASLLNAVRIFLYYFAYLHASVAYGVVILYLYPVFMALWGFIFLKEKITWQSVGMVVLAFGGTVLIYSGKLGGFSPGDLLGMGAMLLSGFIFSLTMLIYKKQTPNYTPPEIIFWQNFVGGVGSAILVCFYGLNASWAVAGSAFVYYGLVIGIFTFWLFFYGLKHLTLSQYSVLAYIEVISAVGFAVMFLGEKLTLNFGLGSVMILAAGIGLVLGKSRTVN</sequence>
<comment type="caution">
    <text evidence="3">The sequence shown here is derived from an EMBL/GenBank/DDBJ whole genome shotgun (WGS) entry which is preliminary data.</text>
</comment>
<keyword evidence="1" id="KW-0812">Transmembrane</keyword>
<dbReference type="STRING" id="1798709.A2538_03220"/>
<gene>
    <name evidence="3" type="ORF">A2538_03220</name>
</gene>
<keyword evidence="1" id="KW-0472">Membrane</keyword>
<feature type="transmembrane region" description="Helical" evidence="1">
    <location>
        <begin position="34"/>
        <end position="51"/>
    </location>
</feature>
<feature type="transmembrane region" description="Helical" evidence="1">
    <location>
        <begin position="63"/>
        <end position="81"/>
    </location>
</feature>
<feature type="transmembrane region" description="Helical" evidence="1">
    <location>
        <begin position="113"/>
        <end position="132"/>
    </location>
</feature>
<dbReference type="PANTHER" id="PTHR22911">
    <property type="entry name" value="ACYL-MALONYL CONDENSING ENZYME-RELATED"/>
    <property type="match status" value="1"/>
</dbReference>
<accession>A0A1F6PCE7</accession>
<feature type="transmembrane region" description="Helical" evidence="1">
    <location>
        <begin position="237"/>
        <end position="254"/>
    </location>
</feature>
<proteinExistence type="predicted"/>
<organism evidence="3 4">
    <name type="scientific">Candidatus Magasanikbacteria bacterium RIFOXYD2_FULL_41_14</name>
    <dbReference type="NCBI Taxonomy" id="1798709"/>
    <lineage>
        <taxon>Bacteria</taxon>
        <taxon>Candidatus Magasanikiibacteriota</taxon>
    </lineage>
</organism>
<evidence type="ECO:0000313" key="4">
    <source>
        <dbReference type="Proteomes" id="UP000178254"/>
    </source>
</evidence>